<protein>
    <submittedName>
        <fullName evidence="2">Uncharacterized protein</fullName>
    </submittedName>
</protein>
<dbReference type="STRING" id="1028.SAMN05661096_02824"/>
<keyword evidence="1" id="KW-0472">Membrane</keyword>
<keyword evidence="1" id="KW-0812">Transmembrane</keyword>
<feature type="transmembrane region" description="Helical" evidence="1">
    <location>
        <begin position="12"/>
        <end position="30"/>
    </location>
</feature>
<dbReference type="AlphaFoldDB" id="A0A1X7KK76"/>
<keyword evidence="1" id="KW-1133">Transmembrane helix</keyword>
<dbReference type="Proteomes" id="UP000193804">
    <property type="component" value="Unassembled WGS sequence"/>
</dbReference>
<evidence type="ECO:0000313" key="3">
    <source>
        <dbReference type="Proteomes" id="UP000193804"/>
    </source>
</evidence>
<proteinExistence type="predicted"/>
<organism evidence="2 3">
    <name type="scientific">Marivirga sericea</name>
    <dbReference type="NCBI Taxonomy" id="1028"/>
    <lineage>
        <taxon>Bacteria</taxon>
        <taxon>Pseudomonadati</taxon>
        <taxon>Bacteroidota</taxon>
        <taxon>Cytophagia</taxon>
        <taxon>Cytophagales</taxon>
        <taxon>Marivirgaceae</taxon>
        <taxon>Marivirga</taxon>
    </lineage>
</organism>
<reference evidence="3" key="1">
    <citation type="submission" date="2017-04" db="EMBL/GenBank/DDBJ databases">
        <authorList>
            <person name="Varghese N."/>
            <person name="Submissions S."/>
        </authorList>
    </citation>
    <scope>NUCLEOTIDE SEQUENCE [LARGE SCALE GENOMIC DNA]</scope>
    <source>
        <strain evidence="3">DSM 4125</strain>
    </source>
</reference>
<evidence type="ECO:0000256" key="1">
    <source>
        <dbReference type="SAM" id="Phobius"/>
    </source>
</evidence>
<keyword evidence="3" id="KW-1185">Reference proteome</keyword>
<accession>A0A1X7KK76</accession>
<evidence type="ECO:0000313" key="2">
    <source>
        <dbReference type="EMBL" id="SMG41824.1"/>
    </source>
</evidence>
<gene>
    <name evidence="2" type="ORF">SAMN05661096_02824</name>
</gene>
<dbReference type="EMBL" id="FXAW01000006">
    <property type="protein sequence ID" value="SMG41824.1"/>
    <property type="molecule type" value="Genomic_DNA"/>
</dbReference>
<sequence>MDKINLINRNVIKYLIIFELCLLSRIMLIINDIKLLSVK</sequence>
<name>A0A1X7KK76_9BACT</name>